<organism evidence="4 5">
    <name type="scientific">Lachnellula cervina</name>
    <dbReference type="NCBI Taxonomy" id="1316786"/>
    <lineage>
        <taxon>Eukaryota</taxon>
        <taxon>Fungi</taxon>
        <taxon>Dikarya</taxon>
        <taxon>Ascomycota</taxon>
        <taxon>Pezizomycotina</taxon>
        <taxon>Leotiomycetes</taxon>
        <taxon>Helotiales</taxon>
        <taxon>Lachnaceae</taxon>
        <taxon>Lachnellula</taxon>
    </lineage>
</organism>
<keyword evidence="1" id="KW-0521">NADP</keyword>
<keyword evidence="5" id="KW-1185">Reference proteome</keyword>
<keyword evidence="2" id="KW-0560">Oxidoreductase</keyword>
<dbReference type="OrthoDB" id="419598at2759"/>
<dbReference type="GO" id="GO:0016491">
    <property type="term" value="F:oxidoreductase activity"/>
    <property type="evidence" value="ECO:0007669"/>
    <property type="project" value="UniProtKB-KW"/>
</dbReference>
<evidence type="ECO:0000313" key="5">
    <source>
        <dbReference type="Proteomes" id="UP000481288"/>
    </source>
</evidence>
<evidence type="ECO:0000256" key="2">
    <source>
        <dbReference type="ARBA" id="ARBA00023002"/>
    </source>
</evidence>
<dbReference type="AlphaFoldDB" id="A0A7D8UKG1"/>
<sequence>MSQIKNISIIGGSGQQGTPILKALVSSKNFTITAITRSDSPSTFPPEVQVTRGDYTVSFLESALENQDALIIILGVTAPKDLQSRVIKSAAVASVPWVLPCEFGPDGASREMMDGLPYLAAKKERDEIEAWGKSSWLGVVCGLWFDVNLKNAFFGLNIKERTVRLYDEGTTVLSTSTLDQVARGLVKLLSLPSEKLLKYENSFVYIDSFHVSQLDMFRSLLKATGTEEKEWKVTKVPVDVAIAGGRKAFAAGDHKGGLDMFVGTMFKEGSGGDFRSKSNNVDLGLAEEDLDEVVSQVVKQVEAA</sequence>
<dbReference type="SUPFAM" id="SSF51735">
    <property type="entry name" value="NAD(P)-binding Rossmann-fold domains"/>
    <property type="match status" value="1"/>
</dbReference>
<name>A0A7D8UKG1_9HELO</name>
<dbReference type="InterPro" id="IPR036291">
    <property type="entry name" value="NAD(P)-bd_dom_sf"/>
</dbReference>
<dbReference type="PANTHER" id="PTHR47706:SF7">
    <property type="entry name" value="CIPA-LIKE, PUTATIVE (AFU_ORTHOLOGUE AFUA_1G01630)-RELATED"/>
    <property type="match status" value="1"/>
</dbReference>
<feature type="domain" description="NmrA-like" evidence="3">
    <location>
        <begin position="5"/>
        <end position="136"/>
    </location>
</feature>
<dbReference type="PANTHER" id="PTHR47706">
    <property type="entry name" value="NMRA-LIKE FAMILY PROTEIN"/>
    <property type="match status" value="1"/>
</dbReference>
<dbReference type="EMBL" id="QGMG01001612">
    <property type="protein sequence ID" value="TVY46293.1"/>
    <property type="molecule type" value="Genomic_DNA"/>
</dbReference>
<dbReference type="Proteomes" id="UP000481288">
    <property type="component" value="Unassembled WGS sequence"/>
</dbReference>
<evidence type="ECO:0000256" key="1">
    <source>
        <dbReference type="ARBA" id="ARBA00022857"/>
    </source>
</evidence>
<comment type="caution">
    <text evidence="4">The sequence shown here is derived from an EMBL/GenBank/DDBJ whole genome shotgun (WGS) entry which is preliminary data.</text>
</comment>
<accession>A0A7D8UKG1</accession>
<dbReference type="Gene3D" id="3.40.50.720">
    <property type="entry name" value="NAD(P)-binding Rossmann-like Domain"/>
    <property type="match status" value="1"/>
</dbReference>
<gene>
    <name evidence="4" type="ORF">LCER1_G008942</name>
</gene>
<protein>
    <recommendedName>
        <fullName evidence="3">NmrA-like domain-containing protein</fullName>
    </recommendedName>
</protein>
<evidence type="ECO:0000259" key="3">
    <source>
        <dbReference type="Pfam" id="PF05368"/>
    </source>
</evidence>
<proteinExistence type="predicted"/>
<reference evidence="4 5" key="1">
    <citation type="submission" date="2018-05" db="EMBL/GenBank/DDBJ databases">
        <title>Whole genome sequencing for identification of molecular markers to develop diagnostic detection tools for the regulated plant pathogen Lachnellula willkommii.</title>
        <authorList>
            <person name="Giroux E."/>
            <person name="Bilodeau G."/>
        </authorList>
    </citation>
    <scope>NUCLEOTIDE SEQUENCE [LARGE SCALE GENOMIC DNA]</scope>
    <source>
        <strain evidence="4 5">CBS 625.97</strain>
    </source>
</reference>
<dbReference type="InterPro" id="IPR008030">
    <property type="entry name" value="NmrA-like"/>
</dbReference>
<dbReference type="Pfam" id="PF05368">
    <property type="entry name" value="NmrA"/>
    <property type="match status" value="1"/>
</dbReference>
<dbReference type="InterPro" id="IPR051609">
    <property type="entry name" value="NmrA/Isoflavone_reductase-like"/>
</dbReference>
<evidence type="ECO:0000313" key="4">
    <source>
        <dbReference type="EMBL" id="TVY46293.1"/>
    </source>
</evidence>